<dbReference type="AlphaFoldDB" id="A6I5U0"/>
<name>A6I5U0_RAT</name>
<reference evidence="2" key="1">
    <citation type="submission" date="2005-09" db="EMBL/GenBank/DDBJ databases">
        <authorList>
            <person name="Mural R.J."/>
            <person name="Li P.W."/>
            <person name="Adams M.D."/>
            <person name="Amanatides P.G."/>
            <person name="Baden-Tillson H."/>
            <person name="Barnstead M."/>
            <person name="Chin S.H."/>
            <person name="Dew I."/>
            <person name="Evans C.A."/>
            <person name="Ferriera S."/>
            <person name="Flanigan M."/>
            <person name="Fosler C."/>
            <person name="Glodek A."/>
            <person name="Gu Z."/>
            <person name="Holt R.A."/>
            <person name="Jennings D."/>
            <person name="Kraft C.L."/>
            <person name="Lu F."/>
            <person name="Nguyen T."/>
            <person name="Nusskern D.R."/>
            <person name="Pfannkoch C.M."/>
            <person name="Sitter C."/>
            <person name="Sutton G.G."/>
            <person name="Venter J.C."/>
            <person name="Wang Z."/>
            <person name="Woodage T."/>
            <person name="Zheng X.H."/>
            <person name="Zhong F."/>
        </authorList>
    </citation>
    <scope>NUCLEOTIDE SEQUENCE [LARGE SCALE GENOMIC DNA]</scope>
    <source>
        <strain>BN</strain>
        <strain evidence="2">Sprague-Dawley</strain>
    </source>
</reference>
<protein>
    <submittedName>
        <fullName evidence="1">RCG44490</fullName>
    </submittedName>
</protein>
<gene>
    <name evidence="1" type="ORF">rCG_44490</name>
</gene>
<organism evidence="1 2">
    <name type="scientific">Rattus norvegicus</name>
    <name type="common">Rat</name>
    <dbReference type="NCBI Taxonomy" id="10116"/>
    <lineage>
        <taxon>Eukaryota</taxon>
        <taxon>Metazoa</taxon>
        <taxon>Chordata</taxon>
        <taxon>Craniata</taxon>
        <taxon>Vertebrata</taxon>
        <taxon>Euteleostomi</taxon>
        <taxon>Mammalia</taxon>
        <taxon>Eutheria</taxon>
        <taxon>Euarchontoglires</taxon>
        <taxon>Glires</taxon>
        <taxon>Rodentia</taxon>
        <taxon>Myomorpha</taxon>
        <taxon>Muroidea</taxon>
        <taxon>Muridae</taxon>
        <taxon>Murinae</taxon>
        <taxon>Rattus</taxon>
    </lineage>
</organism>
<dbReference type="Proteomes" id="UP000234681">
    <property type="component" value="Chromosome 2"/>
</dbReference>
<dbReference type="EMBL" id="CH473955">
    <property type="protein sequence ID" value="EDM10398.1"/>
    <property type="molecule type" value="Genomic_DNA"/>
</dbReference>
<sequence length="31" mass="3351">MISPANIPLYVEAVLFSKAAITKPTGIQEFT</sequence>
<accession>A6I5U0</accession>
<evidence type="ECO:0000313" key="1">
    <source>
        <dbReference type="EMBL" id="EDM10398.1"/>
    </source>
</evidence>
<evidence type="ECO:0000313" key="2">
    <source>
        <dbReference type="Proteomes" id="UP000234681"/>
    </source>
</evidence>
<proteinExistence type="predicted"/>